<sequence>MEYNRNEKLLHMNNDHEYLKKVTIGIPKKHNATIYLSEYDPNWPLVYKQLSKEIQSVLQEKIILIEHVGSTSVPGLCAKPIIDILLEVENSADENQYVSKLESIGYVLKIREPDWYQHRCFKHFDPEVNLHVFSKDCKESKRMIWFRNHLRNNEADRTLYANTKRELALRKWEYIQDYADAKSRVVSNIMSHMEVLS</sequence>
<dbReference type="Pfam" id="PF04229">
    <property type="entry name" value="GrpB"/>
    <property type="match status" value="1"/>
</dbReference>
<protein>
    <recommendedName>
        <fullName evidence="3">GrpB family protein</fullName>
    </recommendedName>
</protein>
<dbReference type="Proteomes" id="UP000195447">
    <property type="component" value="Unassembled WGS sequence"/>
</dbReference>
<dbReference type="SUPFAM" id="SSF81301">
    <property type="entry name" value="Nucleotidyltransferase"/>
    <property type="match status" value="1"/>
</dbReference>
<dbReference type="PANTHER" id="PTHR34822">
    <property type="entry name" value="GRPB DOMAIN PROTEIN (AFU_ORTHOLOGUE AFUA_1G01530)"/>
    <property type="match status" value="1"/>
</dbReference>
<dbReference type="InterPro" id="IPR007344">
    <property type="entry name" value="GrpB/CoaE"/>
</dbReference>
<evidence type="ECO:0008006" key="3">
    <source>
        <dbReference type="Google" id="ProtNLM"/>
    </source>
</evidence>
<dbReference type="Gene3D" id="3.30.460.10">
    <property type="entry name" value="Beta Polymerase, domain 2"/>
    <property type="match status" value="1"/>
</dbReference>
<dbReference type="InterPro" id="IPR043519">
    <property type="entry name" value="NT_sf"/>
</dbReference>
<dbReference type="AlphaFoldDB" id="A0A1Y4LZH1"/>
<proteinExistence type="predicted"/>
<reference evidence="2" key="1">
    <citation type="submission" date="2017-04" db="EMBL/GenBank/DDBJ databases">
        <title>Function of individual gut microbiota members based on whole genome sequencing of pure cultures obtained from chicken caecum.</title>
        <authorList>
            <person name="Medvecky M."/>
            <person name="Cejkova D."/>
            <person name="Polansky O."/>
            <person name="Karasova D."/>
            <person name="Kubasova T."/>
            <person name="Cizek A."/>
            <person name="Rychlik I."/>
        </authorList>
    </citation>
    <scope>NUCLEOTIDE SEQUENCE [LARGE SCALE GENOMIC DNA]</scope>
    <source>
        <strain evidence="2">An178</strain>
    </source>
</reference>
<gene>
    <name evidence="1" type="ORF">B5F14_04705</name>
</gene>
<accession>A0A1Y4LZH1</accession>
<keyword evidence="2" id="KW-1185">Reference proteome</keyword>
<dbReference type="EMBL" id="NFKM01000007">
    <property type="protein sequence ID" value="OUP61049.1"/>
    <property type="molecule type" value="Genomic_DNA"/>
</dbReference>
<evidence type="ECO:0000313" key="1">
    <source>
        <dbReference type="EMBL" id="OUP61049.1"/>
    </source>
</evidence>
<name>A0A1Y4LZH1_9FIRM</name>
<organism evidence="1 2">
    <name type="scientific">Faecalitalea cylindroides</name>
    <dbReference type="NCBI Taxonomy" id="39483"/>
    <lineage>
        <taxon>Bacteria</taxon>
        <taxon>Bacillati</taxon>
        <taxon>Bacillota</taxon>
        <taxon>Erysipelotrichia</taxon>
        <taxon>Erysipelotrichales</taxon>
        <taxon>Erysipelotrichaceae</taxon>
        <taxon>Faecalitalea</taxon>
    </lineage>
</organism>
<dbReference type="PANTHER" id="PTHR34822:SF1">
    <property type="entry name" value="GRPB FAMILY PROTEIN"/>
    <property type="match status" value="1"/>
</dbReference>
<evidence type="ECO:0000313" key="2">
    <source>
        <dbReference type="Proteomes" id="UP000195447"/>
    </source>
</evidence>
<dbReference type="RefSeq" id="WP_087158512.1">
    <property type="nucleotide sequence ID" value="NZ_NFKM01000007.1"/>
</dbReference>
<comment type="caution">
    <text evidence="1">The sequence shown here is derived from an EMBL/GenBank/DDBJ whole genome shotgun (WGS) entry which is preliminary data.</text>
</comment>